<evidence type="ECO:0000313" key="4">
    <source>
        <dbReference type="EMBL" id="PPS98205.1"/>
    </source>
</evidence>
<organism evidence="3">
    <name type="scientific">Cryptosporidium hominis</name>
    <dbReference type="NCBI Taxonomy" id="237895"/>
    <lineage>
        <taxon>Eukaryota</taxon>
        <taxon>Sar</taxon>
        <taxon>Alveolata</taxon>
        <taxon>Apicomplexa</taxon>
        <taxon>Conoidasida</taxon>
        <taxon>Coccidia</taxon>
        <taxon>Eucoccidiorida</taxon>
        <taxon>Eimeriorina</taxon>
        <taxon>Cryptosporidiidae</taxon>
        <taxon>Cryptosporidium</taxon>
    </lineage>
</organism>
<reference evidence="4 5" key="3">
    <citation type="submission" date="2017-10" db="EMBL/GenBank/DDBJ databases">
        <title>Consistent, comparative and evidence-based genome annotation and re-annotation for the closely-related species, Cryptosporidium parvum, C. hominis and C. tyzzeri.</title>
        <authorList>
            <person name="Baptista R.P."/>
            <person name="Li Y."/>
            <person name="Sateriale A."/>
            <person name="Striepen B."/>
            <person name="Kissinger J.C."/>
        </authorList>
    </citation>
    <scope>NUCLEOTIDE SEQUENCE [LARGE SCALE GENOMIC DNA]</scope>
    <source>
        <strain evidence="4">30976</strain>
    </source>
</reference>
<evidence type="ECO:0000313" key="3">
    <source>
        <dbReference type="EMBL" id="CUV07754.1"/>
    </source>
</evidence>
<evidence type="ECO:0000256" key="2">
    <source>
        <dbReference type="SAM" id="SignalP"/>
    </source>
</evidence>
<keyword evidence="1" id="KW-1133">Transmembrane helix</keyword>
<feature type="chain" id="PRO_5006627866" evidence="2">
    <location>
        <begin position="28"/>
        <end position="793"/>
    </location>
</feature>
<dbReference type="OrthoDB" id="343747at2759"/>
<keyword evidence="2" id="KW-0732">Signal</keyword>
<reference evidence="3" key="2">
    <citation type="submission" date="2015-08" db="EMBL/GenBank/DDBJ databases">
        <authorList>
            <person name="Babu N.S."/>
            <person name="Beckwith C.J."/>
            <person name="Beseler K.G."/>
            <person name="Brison A."/>
            <person name="Carone J.V."/>
            <person name="Caskin T.P."/>
            <person name="Diamond M."/>
            <person name="Durham M.E."/>
            <person name="Foxe J.M."/>
            <person name="Go M."/>
            <person name="Henderson B.A."/>
            <person name="Jones I.B."/>
            <person name="McGettigan J.A."/>
            <person name="Micheletti S.J."/>
            <person name="Nasrallah M.E."/>
            <person name="Ortiz D."/>
            <person name="Piller C.R."/>
            <person name="Privatt S.R."/>
            <person name="Schneider S.L."/>
            <person name="Sharp S."/>
            <person name="Smith T.C."/>
            <person name="Stanton J.D."/>
            <person name="Ullery H.E."/>
            <person name="Wilson R.J."/>
            <person name="Serrano M.G."/>
            <person name="Buck G."/>
            <person name="Lee V."/>
            <person name="Wang Y."/>
            <person name="Carvalho R."/>
            <person name="Voegtly L."/>
            <person name="Shi R."/>
            <person name="Duckworth R."/>
            <person name="Johnson A."/>
            <person name="Loviza R."/>
            <person name="Walstead R."/>
            <person name="Shah Z."/>
            <person name="Kiflezghi M."/>
            <person name="Wade K."/>
            <person name="Ball S.L."/>
            <person name="Bradley K.W."/>
            <person name="Asai D.J."/>
            <person name="Bowman C.A."/>
            <person name="Russell D.A."/>
            <person name="Pope W.H."/>
            <person name="Jacobs-Sera D."/>
            <person name="Hendrix R.W."/>
            <person name="Hatfull G.F."/>
        </authorList>
    </citation>
    <scope>NUCLEOTIDE SEQUENCE [LARGE SCALE GENOMIC DNA]</scope>
</reference>
<dbReference type="EMBL" id="LN877954">
    <property type="protein sequence ID" value="CUV07754.1"/>
    <property type="molecule type" value="Genomic_DNA"/>
</dbReference>
<feature type="signal peptide" evidence="2">
    <location>
        <begin position="1"/>
        <end position="27"/>
    </location>
</feature>
<name>A0A0S4TKC3_CRYHO</name>
<protein>
    <submittedName>
        <fullName evidence="3">Uncharacterized protein</fullName>
    </submittedName>
</protein>
<dbReference type="Proteomes" id="UP000199752">
    <property type="component" value="Chromosome 8"/>
</dbReference>
<feature type="transmembrane region" description="Helical" evidence="1">
    <location>
        <begin position="767"/>
        <end position="792"/>
    </location>
</feature>
<keyword evidence="1" id="KW-0812">Transmembrane</keyword>
<dbReference type="EMBL" id="JTAI01000002">
    <property type="protein sequence ID" value="PPS98205.1"/>
    <property type="molecule type" value="Genomic_DNA"/>
</dbReference>
<sequence>MKLLKQPLTELIVLTLVFSWLFNLRECKEVNTSDLNLESETNKISYLTEKIDTNIYNRRITYNSEDSEIKQEKKEEIEIKTLDSDDLIKINISQNIIHVLRVNFELGNDNLKRQIHWVLLLLILKADKYKERPKGMKQLDDYNDCLYFIKKHHKLLLKSNLSREEKIKSTQRACIAFFDNLFKIKSKWSDISSKEYLQLSRRITSSQLYIRWMELYKVDPPRSQWFILRKLAINQFEEILRLFKILTKNTNEYKSFENILIEFMTQFTSYCKDYELNDKLYKRELGKYLKDDYSYSFKDKANMIKIGFKSKTKKKSKRNFRIYLPEEMPDLYLYHHQVNTCVLNLGIMSLYPELKVFFYDVFKREPTYYLFHRKPITISRKTLLRSNQLCNLMLELTNKLERSYYLLNIEQYKFTYLQDTDTVGKTNSTKQFINNFSLSEYIQKKGLVKPLPFHPYYYSNPLDIEIQNIFTNWLFISHFEKQSLINSLKHYTKDMEKKHKDLFLNAKLDLLKKLISEDEQMLKNDVSKEEKQSKDGLFLLYFQKRANKLKNNVEKVIDHLNSMENNIFNNTKLYEFIDQENPSPNVFSLIPIIYLNSKLWNVQKLLYKYPVSVKVNLKMLVNLSETLKIGEKRLGDIKVGDISTCIKVTTIFWKNQGIKINNRNFRIINPDDISELYEKSNELSEIYMDYATLYLLCVKSVSQSLIYYRRILKYYFGDNFDNYWKFNMLLDMNNEESSNSFQYINKKNIHLHSLPNDFIMPNLTKGIYISILSAYLLLTVGAVCIQSLITIIL</sequence>
<gene>
    <name evidence="3" type="ORF">CHUDEA8_2070</name>
    <name evidence="4" type="ORF">GY17_00000638</name>
</gene>
<dbReference type="AlphaFoldDB" id="A0A0S4TKC3"/>
<dbReference type="VEuPathDB" id="CryptoDB:GY17_00000638"/>
<proteinExistence type="predicted"/>
<keyword evidence="5" id="KW-1185">Reference proteome</keyword>
<dbReference type="Proteomes" id="UP001429100">
    <property type="component" value="Unassembled WGS sequence"/>
</dbReference>
<keyword evidence="1" id="KW-0472">Membrane</keyword>
<dbReference type="VEuPathDB" id="CryptoDB:ChTU502y2012_421g0165"/>
<accession>A0A0S4TKC3</accession>
<dbReference type="VEuPathDB" id="CryptoDB:Chro.80244"/>
<evidence type="ECO:0000256" key="1">
    <source>
        <dbReference type="SAM" id="Phobius"/>
    </source>
</evidence>
<dbReference type="VEuPathDB" id="CryptoDB:CHUDEA8_2070"/>
<evidence type="ECO:0000313" key="5">
    <source>
        <dbReference type="Proteomes" id="UP001429100"/>
    </source>
</evidence>
<reference evidence="4 5" key="1">
    <citation type="submission" date="2014-11" db="EMBL/GenBank/DDBJ databases">
        <title>Comparative genomic analysis of Cryptosporidium hominis reveals occurrence of genetic recombination in virulent subtypes.</title>
        <authorList>
            <person name="Guo Y."/>
            <person name="Tang K."/>
            <person name="Frace M."/>
            <person name="Li N."/>
            <person name="Roellig D.M."/>
            <person name="Sammons S."/>
            <person name="Knipe K."/>
            <person name="Rowe L."/>
            <person name="Feng Y."/>
            <person name="Xiao L."/>
        </authorList>
    </citation>
    <scope>NUCLEOTIDE SEQUENCE [LARGE SCALE GENOMIC DNA]</scope>
    <source>
        <strain evidence="4">30976</strain>
    </source>
</reference>